<dbReference type="RefSeq" id="XP_025593031.1">
    <property type="nucleotide sequence ID" value="XM_025738251.2"/>
</dbReference>
<dbReference type="EMBL" id="LN649231">
    <property type="protein sequence ID" value="CEI69316.1"/>
    <property type="molecule type" value="Genomic_DNA"/>
</dbReference>
<protein>
    <submittedName>
        <fullName evidence="1">Uncharacterized protein</fullName>
    </submittedName>
</protein>
<evidence type="ECO:0000313" key="1">
    <source>
        <dbReference type="EMBL" id="CEI69316.1"/>
    </source>
</evidence>
<dbReference type="GeneID" id="37261032"/>
<proteinExistence type="predicted"/>
<dbReference type="KEGG" id="fvn:FVRRES_09393"/>
<organism evidence="1 2">
    <name type="scientific">Fusarium venenatum</name>
    <dbReference type="NCBI Taxonomy" id="56646"/>
    <lineage>
        <taxon>Eukaryota</taxon>
        <taxon>Fungi</taxon>
        <taxon>Dikarya</taxon>
        <taxon>Ascomycota</taxon>
        <taxon>Pezizomycotina</taxon>
        <taxon>Sordariomycetes</taxon>
        <taxon>Hypocreomycetidae</taxon>
        <taxon>Hypocreales</taxon>
        <taxon>Nectriaceae</taxon>
        <taxon>Fusarium</taxon>
    </lineage>
</organism>
<keyword evidence="2" id="KW-1185">Reference proteome</keyword>
<dbReference type="OrthoDB" id="3682102at2759"/>
<reference evidence="2" key="1">
    <citation type="submission" date="2014-10" db="EMBL/GenBank/DDBJ databases">
        <authorList>
            <person name="King R."/>
        </authorList>
    </citation>
    <scope>NUCLEOTIDE SEQUENCE [LARGE SCALE GENOMIC DNA]</scope>
    <source>
        <strain evidence="2">A3/5</strain>
    </source>
</reference>
<sequence>MSFQRRLTTPSKDIREFLDRHPEVETSVEAKAQLDEFHEGDTFCIVTKIFNNTILHQEYDGDSRKRVFAFAYVEDPEALTWYEKNRQDDNDNEICDCKVGEPEGQDHLLHESVVEVRKAECEKHKDCEEPDPECLACWPVLCGSNCKW</sequence>
<dbReference type="Proteomes" id="UP000245910">
    <property type="component" value="Chromosome III"/>
</dbReference>
<accession>A0A2L2TXD3</accession>
<evidence type="ECO:0000313" key="2">
    <source>
        <dbReference type="Proteomes" id="UP000245910"/>
    </source>
</evidence>
<dbReference type="AlphaFoldDB" id="A0A2L2TXD3"/>
<name>A0A2L2TXD3_9HYPO</name>